<sequence>MKYRKLGRTNIKVFPIAFGGIPIQRIDEESPVKVIRRAVELGINLIDIAKAYTDSDK</sequence>
<feature type="domain" description="NADP-dependent oxidoreductase" evidence="1">
    <location>
        <begin position="16"/>
        <end position="53"/>
    </location>
</feature>
<dbReference type="SUPFAM" id="SSF51430">
    <property type="entry name" value="NAD(P)-linked oxidoreductase"/>
    <property type="match status" value="1"/>
</dbReference>
<dbReference type="Gene3D" id="3.20.20.100">
    <property type="entry name" value="NADP-dependent oxidoreductase domain"/>
    <property type="match status" value="1"/>
</dbReference>
<evidence type="ECO:0000259" key="1">
    <source>
        <dbReference type="Pfam" id="PF00248"/>
    </source>
</evidence>
<dbReference type="RefSeq" id="WP_235374971.1">
    <property type="nucleotide sequence ID" value="NZ_CP113864.1"/>
</dbReference>
<proteinExistence type="predicted"/>
<name>A0ABY7BFR2_9FIRM</name>
<dbReference type="Proteomes" id="UP001164745">
    <property type="component" value="Chromosome"/>
</dbReference>
<accession>A0ABY7BFR2</accession>
<protein>
    <recommendedName>
        <fullName evidence="1">NADP-dependent oxidoreductase domain-containing protein</fullName>
    </recommendedName>
</protein>
<dbReference type="InterPro" id="IPR023210">
    <property type="entry name" value="NADP_OxRdtase_dom"/>
</dbReference>
<keyword evidence="3" id="KW-1185">Reference proteome</keyword>
<dbReference type="EMBL" id="CP113864">
    <property type="protein sequence ID" value="WAM31310.1"/>
    <property type="molecule type" value="Genomic_DNA"/>
</dbReference>
<evidence type="ECO:0000313" key="3">
    <source>
        <dbReference type="Proteomes" id="UP001164745"/>
    </source>
</evidence>
<reference evidence="2" key="1">
    <citation type="submission" date="2022-12" db="EMBL/GenBank/DDBJ databases">
        <authorList>
            <person name="Bing R.G."/>
            <person name="Willard D.J."/>
            <person name="Manesh M.J.H."/>
            <person name="Laemthong T."/>
            <person name="Crosby J.R."/>
            <person name="Kelly R.M."/>
        </authorList>
    </citation>
    <scope>NUCLEOTIDE SEQUENCE</scope>
    <source>
        <strain evidence="2">DSM 8991</strain>
    </source>
</reference>
<organism evidence="2 3">
    <name type="scientific">Caldicellulosiruptor naganoensis</name>
    <dbReference type="NCBI Taxonomy" id="29324"/>
    <lineage>
        <taxon>Bacteria</taxon>
        <taxon>Bacillati</taxon>
        <taxon>Bacillota</taxon>
        <taxon>Bacillota incertae sedis</taxon>
        <taxon>Caldicellulosiruptorales</taxon>
        <taxon>Caldicellulosiruptoraceae</taxon>
        <taxon>Caldicellulosiruptor</taxon>
    </lineage>
</organism>
<dbReference type="InterPro" id="IPR036812">
    <property type="entry name" value="NAD(P)_OxRdtase_dom_sf"/>
</dbReference>
<gene>
    <name evidence="2" type="ORF">OTJ99_002157</name>
</gene>
<evidence type="ECO:0000313" key="2">
    <source>
        <dbReference type="EMBL" id="WAM31310.1"/>
    </source>
</evidence>
<dbReference type="Pfam" id="PF00248">
    <property type="entry name" value="Aldo_ket_red"/>
    <property type="match status" value="1"/>
</dbReference>